<sequence>MTIMIIGLLIFLGSHSVRIFAENWRQQQIAKYGENTWKLAYSAVSVIGLAIAIYGFGQMRLNPIYVWFPPMGLRHAVALLMIPAFIMLVAAYMPRNAIKAKLGHPMMLAVKIWAFSHLLANGRLGDIIFFTAFLVWAILAFKAAKKRDRNTPPATTATSVPATLATVGVGLVAYVIFALYLHTVVIGVPAFG</sequence>
<feature type="transmembrane region" description="Helical" evidence="5">
    <location>
        <begin position="162"/>
        <end position="191"/>
    </location>
</feature>
<feature type="transmembrane region" description="Helical" evidence="5">
    <location>
        <begin position="76"/>
        <end position="94"/>
    </location>
</feature>
<dbReference type="RefSeq" id="WP_162218648.1">
    <property type="nucleotide sequence ID" value="NZ_JAAEHK010000011.1"/>
</dbReference>
<evidence type="ECO:0000256" key="3">
    <source>
        <dbReference type="ARBA" id="ARBA00022989"/>
    </source>
</evidence>
<dbReference type="Pfam" id="PF07298">
    <property type="entry name" value="NnrU"/>
    <property type="match status" value="1"/>
</dbReference>
<evidence type="ECO:0000256" key="5">
    <source>
        <dbReference type="SAM" id="Phobius"/>
    </source>
</evidence>
<dbReference type="Proteomes" id="UP000480312">
    <property type="component" value="Unassembled WGS sequence"/>
</dbReference>
<reference evidence="7 8" key="1">
    <citation type="submission" date="2020-01" db="EMBL/GenBank/DDBJ databases">
        <title>Whole genome sequencing of Halomonas alkaliphila strain LS44.</title>
        <authorList>
            <person name="Kumar S."/>
            <person name="Paul D."/>
            <person name="Shouche Y."/>
            <person name="Suryavanshi M.V."/>
        </authorList>
    </citation>
    <scope>NUCLEOTIDE SEQUENCE [LARGE SCALE GENOMIC DNA]</scope>
    <source>
        <strain evidence="7 8">LS44</strain>
    </source>
</reference>
<dbReference type="GO" id="GO:0016020">
    <property type="term" value="C:membrane"/>
    <property type="evidence" value="ECO:0007669"/>
    <property type="project" value="UniProtKB-SubCell"/>
</dbReference>
<organism evidence="7 8">
    <name type="scientific">Vreelandella alkaliphila</name>
    <dbReference type="NCBI Taxonomy" id="272774"/>
    <lineage>
        <taxon>Bacteria</taxon>
        <taxon>Pseudomonadati</taxon>
        <taxon>Pseudomonadota</taxon>
        <taxon>Gammaproteobacteria</taxon>
        <taxon>Oceanospirillales</taxon>
        <taxon>Halomonadaceae</taxon>
        <taxon>Vreelandella</taxon>
    </lineage>
</organism>
<proteinExistence type="predicted"/>
<dbReference type="InterPro" id="IPR009915">
    <property type="entry name" value="NnrU_dom"/>
</dbReference>
<feature type="domain" description="NnrU" evidence="6">
    <location>
        <begin position="3"/>
        <end position="189"/>
    </location>
</feature>
<dbReference type="OrthoDB" id="5293641at2"/>
<gene>
    <name evidence="7" type="ORF">GPL32_09640</name>
</gene>
<name>A0A7C9K5C4_9GAMM</name>
<dbReference type="AlphaFoldDB" id="A0A7C9K5C4"/>
<protein>
    <submittedName>
        <fullName evidence="7">NnrU family protein</fullName>
    </submittedName>
</protein>
<comment type="caution">
    <text evidence="7">The sequence shown here is derived from an EMBL/GenBank/DDBJ whole genome shotgun (WGS) entry which is preliminary data.</text>
</comment>
<dbReference type="EMBL" id="JAAEHK010000011">
    <property type="protein sequence ID" value="NDL70762.1"/>
    <property type="molecule type" value="Genomic_DNA"/>
</dbReference>
<evidence type="ECO:0000313" key="7">
    <source>
        <dbReference type="EMBL" id="NDL70762.1"/>
    </source>
</evidence>
<feature type="transmembrane region" description="Helical" evidence="5">
    <location>
        <begin position="114"/>
        <end position="141"/>
    </location>
</feature>
<evidence type="ECO:0000256" key="1">
    <source>
        <dbReference type="ARBA" id="ARBA00004141"/>
    </source>
</evidence>
<comment type="subcellular location">
    <subcellularLocation>
        <location evidence="1">Membrane</location>
        <topology evidence="1">Multi-pass membrane protein</topology>
    </subcellularLocation>
</comment>
<keyword evidence="4 5" id="KW-0472">Membrane</keyword>
<keyword evidence="3 5" id="KW-1133">Transmembrane helix</keyword>
<evidence type="ECO:0000256" key="2">
    <source>
        <dbReference type="ARBA" id="ARBA00022692"/>
    </source>
</evidence>
<evidence type="ECO:0000256" key="4">
    <source>
        <dbReference type="ARBA" id="ARBA00023136"/>
    </source>
</evidence>
<feature type="transmembrane region" description="Helical" evidence="5">
    <location>
        <begin position="37"/>
        <end position="56"/>
    </location>
</feature>
<keyword evidence="2 5" id="KW-0812">Transmembrane</keyword>
<accession>A0A7C9K5C4</accession>
<evidence type="ECO:0000259" key="6">
    <source>
        <dbReference type="Pfam" id="PF07298"/>
    </source>
</evidence>
<evidence type="ECO:0000313" key="8">
    <source>
        <dbReference type="Proteomes" id="UP000480312"/>
    </source>
</evidence>